<accession>A0A9X1LWY3</accession>
<evidence type="ECO:0000313" key="2">
    <source>
        <dbReference type="Proteomes" id="UP001139354"/>
    </source>
</evidence>
<protein>
    <submittedName>
        <fullName evidence="1">Uncharacterized protein</fullName>
    </submittedName>
</protein>
<dbReference type="EMBL" id="JAGTTN010000004">
    <property type="protein sequence ID" value="MCC2033158.1"/>
    <property type="molecule type" value="Genomic_DNA"/>
</dbReference>
<dbReference type="Proteomes" id="UP001139354">
    <property type="component" value="Unassembled WGS sequence"/>
</dbReference>
<proteinExistence type="predicted"/>
<dbReference type="RefSeq" id="WP_229385125.1">
    <property type="nucleotide sequence ID" value="NZ_JAGTTN010000004.1"/>
</dbReference>
<keyword evidence="2" id="KW-1185">Reference proteome</keyword>
<dbReference type="AlphaFoldDB" id="A0A9X1LWY3"/>
<evidence type="ECO:0000313" key="1">
    <source>
        <dbReference type="EMBL" id="MCC2033158.1"/>
    </source>
</evidence>
<gene>
    <name evidence="1" type="ORF">KEC57_13310</name>
</gene>
<sequence length="49" mass="4891">MINVTNSDVVVVGAITAAGAGSASAIAINGWLLQYDFNAATAARSPARL</sequence>
<comment type="caution">
    <text evidence="1">The sequence shown here is derived from an EMBL/GenBank/DDBJ whole genome shotgun (WGS) entry which is preliminary data.</text>
</comment>
<reference evidence="1" key="1">
    <citation type="submission" date="2021-04" db="EMBL/GenBank/DDBJ databases">
        <title>Microbacterium tenobrionis sp. nov. and Microbacterium allomyrinae sp. nov., isolated from larvae of Tenobrio molitor and Allomyrina dichotoma, respectively.</title>
        <authorList>
            <person name="Lee S.D."/>
        </authorList>
    </citation>
    <scope>NUCLEOTIDE SEQUENCE</scope>
    <source>
        <strain evidence="1">BWT-G7</strain>
    </source>
</reference>
<name>A0A9X1LWY3_9MICO</name>
<organism evidence="1 2">
    <name type="scientific">Microbacterium allomyrinae</name>
    <dbReference type="NCBI Taxonomy" id="2830666"/>
    <lineage>
        <taxon>Bacteria</taxon>
        <taxon>Bacillati</taxon>
        <taxon>Actinomycetota</taxon>
        <taxon>Actinomycetes</taxon>
        <taxon>Micrococcales</taxon>
        <taxon>Microbacteriaceae</taxon>
        <taxon>Microbacterium</taxon>
    </lineage>
</organism>